<evidence type="ECO:0000256" key="2">
    <source>
        <dbReference type="SAM" id="SignalP"/>
    </source>
</evidence>
<reference evidence="3" key="1">
    <citation type="submission" date="2020-10" db="EMBL/GenBank/DDBJ databases">
        <authorList>
            <person name="Gilroy R."/>
        </authorList>
    </citation>
    <scope>NUCLEOTIDE SEQUENCE</scope>
    <source>
        <strain evidence="3">CHK165-10780</strain>
    </source>
</reference>
<keyword evidence="1" id="KW-0472">Membrane</keyword>
<sequence>MRRILLPILFLCLFLMPSTVFANNPAKLYFFYSDTCAHCKEASVYLETIPSRYPDVQVIRYEVSHNQENYQLMMDVLDLLDISSRGTPLIVLGSRGMVGFSDSIRLTIEENILYARYNEVRDVVGEIQGTSEYFEEHISETDVLIDLPFWKGANAKGDNMALMTLDLGFFSGIQPAVLLTTIVLCLLFFVLFHMPQISMVPFWIPFVIFFLAFLTNGNILTFSSTSYIVFFILCVLCVLFAILCYRFRTHSFVSKYFSFSSVSVQKGTAIFLATFACFLVCLFFSMRTENVLIYQRLFIFRSISGFSSYLYAILFMVSFLIPSFVLYIFFSFLAKKKKLVRK</sequence>
<feature type="transmembrane region" description="Helical" evidence="1">
    <location>
        <begin position="167"/>
        <end position="190"/>
    </location>
</feature>
<accession>A0A9D0YZU9</accession>
<dbReference type="EMBL" id="DVFU01000092">
    <property type="protein sequence ID" value="HIQ65007.1"/>
    <property type="molecule type" value="Genomic_DNA"/>
</dbReference>
<evidence type="ECO:0000313" key="4">
    <source>
        <dbReference type="Proteomes" id="UP000886725"/>
    </source>
</evidence>
<dbReference type="Proteomes" id="UP000886725">
    <property type="component" value="Unassembled WGS sequence"/>
</dbReference>
<comment type="caution">
    <text evidence="3">The sequence shown here is derived from an EMBL/GenBank/DDBJ whole genome shotgun (WGS) entry which is preliminary data.</text>
</comment>
<feature type="transmembrane region" description="Helical" evidence="1">
    <location>
        <begin position="202"/>
        <end position="221"/>
    </location>
</feature>
<dbReference type="InterPro" id="IPR036249">
    <property type="entry name" value="Thioredoxin-like_sf"/>
</dbReference>
<keyword evidence="1" id="KW-0812">Transmembrane</keyword>
<reference evidence="3" key="2">
    <citation type="journal article" date="2021" name="PeerJ">
        <title>Extensive microbial diversity within the chicken gut microbiome revealed by metagenomics and culture.</title>
        <authorList>
            <person name="Gilroy R."/>
            <person name="Ravi A."/>
            <person name="Getino M."/>
            <person name="Pursley I."/>
            <person name="Horton D.L."/>
            <person name="Alikhan N.F."/>
            <person name="Baker D."/>
            <person name="Gharbi K."/>
            <person name="Hall N."/>
            <person name="Watson M."/>
            <person name="Adriaenssens E.M."/>
            <person name="Foster-Nyarko E."/>
            <person name="Jarju S."/>
            <person name="Secka A."/>
            <person name="Antonio M."/>
            <person name="Oren A."/>
            <person name="Chaudhuri R.R."/>
            <person name="La Ragione R."/>
            <person name="Hildebrand F."/>
            <person name="Pallen M.J."/>
        </authorList>
    </citation>
    <scope>NUCLEOTIDE SEQUENCE</scope>
    <source>
        <strain evidence="3">CHK165-10780</strain>
    </source>
</reference>
<feature type="transmembrane region" description="Helical" evidence="1">
    <location>
        <begin position="268"/>
        <end position="288"/>
    </location>
</feature>
<gene>
    <name evidence="3" type="ORF">IAC85_04625</name>
</gene>
<keyword evidence="2" id="KW-0732">Signal</keyword>
<dbReference type="Gene3D" id="3.40.30.10">
    <property type="entry name" value="Glutaredoxin"/>
    <property type="match status" value="1"/>
</dbReference>
<feature type="transmembrane region" description="Helical" evidence="1">
    <location>
        <begin position="227"/>
        <end position="247"/>
    </location>
</feature>
<proteinExistence type="predicted"/>
<feature type="transmembrane region" description="Helical" evidence="1">
    <location>
        <begin position="308"/>
        <end position="334"/>
    </location>
</feature>
<dbReference type="AlphaFoldDB" id="A0A9D0YZU9"/>
<protein>
    <submittedName>
        <fullName evidence="3">Uncharacterized protein</fullName>
    </submittedName>
</protein>
<feature type="chain" id="PRO_5038371907" evidence="2">
    <location>
        <begin position="23"/>
        <end position="342"/>
    </location>
</feature>
<feature type="signal peptide" evidence="2">
    <location>
        <begin position="1"/>
        <end position="22"/>
    </location>
</feature>
<evidence type="ECO:0000256" key="1">
    <source>
        <dbReference type="SAM" id="Phobius"/>
    </source>
</evidence>
<dbReference type="SUPFAM" id="SSF52833">
    <property type="entry name" value="Thioredoxin-like"/>
    <property type="match status" value="1"/>
</dbReference>
<keyword evidence="1" id="KW-1133">Transmembrane helix</keyword>
<organism evidence="3 4">
    <name type="scientific">Candidatus Faecenecus gallistercoris</name>
    <dbReference type="NCBI Taxonomy" id="2840793"/>
    <lineage>
        <taxon>Bacteria</taxon>
        <taxon>Bacillati</taxon>
        <taxon>Bacillota</taxon>
        <taxon>Bacillota incertae sedis</taxon>
        <taxon>Candidatus Faecenecus</taxon>
    </lineage>
</organism>
<evidence type="ECO:0000313" key="3">
    <source>
        <dbReference type="EMBL" id="HIQ65007.1"/>
    </source>
</evidence>
<name>A0A9D0YZU9_9FIRM</name>